<dbReference type="Proteomes" id="UP000271162">
    <property type="component" value="Unassembled WGS sequence"/>
</dbReference>
<evidence type="ECO:0000313" key="2">
    <source>
        <dbReference type="Proteomes" id="UP000271162"/>
    </source>
</evidence>
<dbReference type="WBParaSite" id="NBR_0001782701-mRNA-1">
    <property type="protein sequence ID" value="NBR_0001782701-mRNA-1"/>
    <property type="gene ID" value="NBR_0001782701"/>
</dbReference>
<name>A0A158R394_NIPBR</name>
<sequence length="180" mass="20109">MNKSVIHSTLVKVKADSKQIDEKATRIARIEFEEQESGGLTRCFDRVIVKEAVQTSGNEELIRPTLGDNILDLVLSNNPKYIVDSLQLTKELAKPIVSRKTEDRIVASGNIKSSYRFVNKELQVIRDWCWDGLEAGEDSSGTLQVCAELGKAVKETYVRVVTEVAKLMRISNPNREAIGC</sequence>
<protein>
    <submittedName>
        <fullName evidence="3">Phenylalanine ammonia-lyase</fullName>
    </submittedName>
</protein>
<evidence type="ECO:0000313" key="1">
    <source>
        <dbReference type="EMBL" id="VDL81548.1"/>
    </source>
</evidence>
<organism evidence="3">
    <name type="scientific">Nippostrongylus brasiliensis</name>
    <name type="common">Rat hookworm</name>
    <dbReference type="NCBI Taxonomy" id="27835"/>
    <lineage>
        <taxon>Eukaryota</taxon>
        <taxon>Metazoa</taxon>
        <taxon>Ecdysozoa</taxon>
        <taxon>Nematoda</taxon>
        <taxon>Chromadorea</taxon>
        <taxon>Rhabditida</taxon>
        <taxon>Rhabditina</taxon>
        <taxon>Rhabditomorpha</taxon>
        <taxon>Strongyloidea</taxon>
        <taxon>Heligmosomidae</taxon>
        <taxon>Nippostrongylus</taxon>
    </lineage>
</organism>
<reference evidence="3" key="1">
    <citation type="submission" date="2016-04" db="UniProtKB">
        <authorList>
            <consortium name="WormBaseParasite"/>
        </authorList>
    </citation>
    <scope>IDENTIFICATION</scope>
</reference>
<accession>A0A158R394</accession>
<dbReference type="AlphaFoldDB" id="A0A158R394"/>
<proteinExistence type="predicted"/>
<evidence type="ECO:0000313" key="3">
    <source>
        <dbReference type="WBParaSite" id="NBR_0001782701-mRNA-1"/>
    </source>
</evidence>
<reference evidence="1 2" key="2">
    <citation type="submission" date="2018-11" db="EMBL/GenBank/DDBJ databases">
        <authorList>
            <consortium name="Pathogen Informatics"/>
        </authorList>
    </citation>
    <scope>NUCLEOTIDE SEQUENCE [LARGE SCALE GENOMIC DNA]</scope>
</reference>
<keyword evidence="2" id="KW-1185">Reference proteome</keyword>
<gene>
    <name evidence="1" type="ORF">NBR_LOCUS17828</name>
</gene>
<dbReference type="EMBL" id="UYSL01022994">
    <property type="protein sequence ID" value="VDL81548.1"/>
    <property type="molecule type" value="Genomic_DNA"/>
</dbReference>